<keyword evidence="1" id="KW-0378">Hydrolase</keyword>
<name>A0A222S4Q1_MYCIT</name>
<dbReference type="Pfam" id="PF12697">
    <property type="entry name" value="Abhydrolase_6"/>
    <property type="match status" value="1"/>
</dbReference>
<reference evidence="1 2" key="1">
    <citation type="journal article" date="2017" name="Lancet Infect. Dis.">
        <title>Global outbreak of severe Mycobacterium chimaera disease after cardiac surgery: a molecular epidemiological study.</title>
        <authorList>
            <person name="van Ingen J."/>
            <person name="Kohl T."/>
            <person name="Kranzer K."/>
            <person name="Hasse B."/>
            <person name="Keller P."/>
            <person name="Szafranska A."/>
            <person name="Hillemann D."/>
            <person name="Chand M."/>
            <person name="Schreiber P."/>
            <person name="Sommerstein R."/>
            <person name="Berger C."/>
            <person name="Genoni M."/>
            <person name="Ruegg C."/>
            <person name="Troillet N."/>
            <person name="Widmer A.F."/>
            <person name="Becker S.L."/>
            <person name="Herrmann M."/>
            <person name="Eckmanns T."/>
            <person name="Haller S."/>
            <person name="Hoeller C."/>
            <person name="Debast S.B."/>
            <person name="Wolfhagen M.J."/>
            <person name="Hopman J."/>
            <person name="Kluytmans J."/>
            <person name="Langelaar M."/>
            <person name="Notermans D.W."/>
            <person name="ten Oever J."/>
            <person name="van den Barselaar P."/>
            <person name="Vonk A.B.A."/>
            <person name="Vos M.C."/>
            <person name="Ahmed N."/>
            <person name="Brown T."/>
            <person name="Crook D."/>
            <person name="Lamagni T."/>
            <person name="Phin N."/>
            <person name="Smith E.G."/>
            <person name="Zambon M."/>
            <person name="Serr A."/>
            <person name="Goetting T."/>
            <person name="Ebner W."/>
            <person name="Thuermer A."/>
            <person name="Utpatel C."/>
            <person name="Sproer C."/>
            <person name="Bunk B."/>
            <person name="Nubel U."/>
            <person name="Bloemberg G."/>
            <person name="Bottger E."/>
            <person name="Niemann S."/>
            <person name="Wagner D."/>
            <person name="Sax H."/>
        </authorList>
    </citation>
    <scope>NUCLEOTIDE SEQUENCE [LARGE SCALE GENOMIC DNA]</scope>
    <source>
        <strain evidence="1 2">ZUERICH-2</strain>
    </source>
</reference>
<gene>
    <name evidence="1" type="ORF">MYCOZU2_01975</name>
</gene>
<dbReference type="InterPro" id="IPR029058">
    <property type="entry name" value="AB_hydrolase_fold"/>
</dbReference>
<evidence type="ECO:0000313" key="2">
    <source>
        <dbReference type="Proteomes" id="UP000198286"/>
    </source>
</evidence>
<dbReference type="Gene3D" id="3.40.50.1820">
    <property type="entry name" value="alpha/beta hydrolase"/>
    <property type="match status" value="1"/>
</dbReference>
<dbReference type="PRINTS" id="PR00111">
    <property type="entry name" value="ABHYDROLASE"/>
</dbReference>
<organism evidence="1 2">
    <name type="scientific">Mycobacterium intracellulare subsp. chimaera</name>
    <dbReference type="NCBI Taxonomy" id="222805"/>
    <lineage>
        <taxon>Bacteria</taxon>
        <taxon>Bacillati</taxon>
        <taxon>Actinomycetota</taxon>
        <taxon>Actinomycetes</taxon>
        <taxon>Mycobacteriales</taxon>
        <taxon>Mycobacteriaceae</taxon>
        <taxon>Mycobacterium</taxon>
        <taxon>Mycobacterium avium complex (MAC)</taxon>
    </lineage>
</organism>
<accession>A0A222S4Q1</accession>
<dbReference type="Proteomes" id="UP000198286">
    <property type="component" value="Chromosome"/>
</dbReference>
<dbReference type="PANTHER" id="PTHR43689:SF8">
    <property type="entry name" value="ALPHA_BETA-HYDROLASES SUPERFAMILY PROTEIN"/>
    <property type="match status" value="1"/>
</dbReference>
<dbReference type="EMBL" id="CP015267">
    <property type="protein sequence ID" value="ASL14394.1"/>
    <property type="molecule type" value="Genomic_DNA"/>
</dbReference>
<evidence type="ECO:0000313" key="1">
    <source>
        <dbReference type="EMBL" id="ASL14394.1"/>
    </source>
</evidence>
<dbReference type="GO" id="GO:0016787">
    <property type="term" value="F:hydrolase activity"/>
    <property type="evidence" value="ECO:0007669"/>
    <property type="project" value="UniProtKB-KW"/>
</dbReference>
<dbReference type="InterPro" id="IPR000073">
    <property type="entry name" value="AB_hydrolase_1"/>
</dbReference>
<protein>
    <submittedName>
        <fullName evidence="1">Putative hydrolase (Alpha/beta hydrolase fold)</fullName>
    </submittedName>
</protein>
<proteinExistence type="predicted"/>
<dbReference type="PANTHER" id="PTHR43689">
    <property type="entry name" value="HYDROLASE"/>
    <property type="match status" value="1"/>
</dbReference>
<dbReference type="AlphaFoldDB" id="A0A222S4Q1"/>
<sequence>MEATLGRSQFVRLPDGRRLHYMVGGTGGPTVVFESGLGASRSEWGLVQPLVARRFRTVVYDRANLGRSDDDAEPRTLERLTGDLSGLLATLDAGPYILAGHSYGGTIALVAAAANPGRVAGLVLIDHSDEHVNICCGSPLRRLRRIALAARSVIGMLRHLHLLSLAVRRVMPGMPDDVVHDLVTEDLSLRAAQAADEEERFFIEGLQSLRRHPPAVGDMPVTVISGMKSTIFDRSIRKAFVAAHRRTAARLDARHVQAARSNHQVVLTEPQLVAEEIIRIAGDRLGLTVRHQPDDELGLVDEGPHLPRTAQH</sequence>
<dbReference type="SUPFAM" id="SSF53474">
    <property type="entry name" value="alpha/beta-Hydrolases"/>
    <property type="match status" value="1"/>
</dbReference>